<evidence type="ECO:0000313" key="2">
    <source>
        <dbReference type="Proteomes" id="UP000199598"/>
    </source>
</evidence>
<dbReference type="SUPFAM" id="SSF55961">
    <property type="entry name" value="Bet v1-like"/>
    <property type="match status" value="1"/>
</dbReference>
<comment type="caution">
    <text evidence="1">The sequence shown here is derived from an EMBL/GenBank/DDBJ whole genome shotgun (WGS) entry which is preliminary data.</text>
</comment>
<dbReference type="Pfam" id="PF10604">
    <property type="entry name" value="Polyketide_cyc2"/>
    <property type="match status" value="1"/>
</dbReference>
<dbReference type="InterPro" id="IPR019587">
    <property type="entry name" value="Polyketide_cyclase/dehydratase"/>
</dbReference>
<protein>
    <submittedName>
        <fullName evidence="1">Polyketide cyclase / dehydrase and lipid transport</fullName>
    </submittedName>
</protein>
<evidence type="ECO:0000313" key="1">
    <source>
        <dbReference type="EMBL" id="SFK52103.1"/>
    </source>
</evidence>
<dbReference type="CDD" id="cd07821">
    <property type="entry name" value="PYR_PYL_RCAR_like"/>
    <property type="match status" value="1"/>
</dbReference>
<keyword evidence="2" id="KW-1185">Reference proteome</keyword>
<dbReference type="Proteomes" id="UP000199598">
    <property type="component" value="Unassembled WGS sequence"/>
</dbReference>
<organism evidence="1 2">
    <name type="scientific">Pseudovibrio ascidiaceicola</name>
    <dbReference type="NCBI Taxonomy" id="285279"/>
    <lineage>
        <taxon>Bacteria</taxon>
        <taxon>Pseudomonadati</taxon>
        <taxon>Pseudomonadota</taxon>
        <taxon>Alphaproteobacteria</taxon>
        <taxon>Hyphomicrobiales</taxon>
        <taxon>Stappiaceae</taxon>
        <taxon>Pseudovibrio</taxon>
    </lineage>
</organism>
<gene>
    <name evidence="1" type="ORF">SAMN04488518_10623</name>
</gene>
<dbReference type="Gene3D" id="3.30.530.20">
    <property type="match status" value="1"/>
</dbReference>
<dbReference type="EMBL" id="FOSK01000006">
    <property type="protein sequence ID" value="SFK52103.1"/>
    <property type="molecule type" value="Genomic_DNA"/>
</dbReference>
<sequence>MIHFERSLMIDARADAIWNVLGKFMQIDEFAPLLKSVDALTEGPDGVGSKRRCHFEDGNSVVEEVIEWETNHRYRVRLSEAPSMPLHEAYAEICIKPHTQGRSLVVWSMDYRMKYGPLGWLMGQTLLKMMMGKVLDANLKGLSEKVKALRAIAA</sequence>
<dbReference type="RefSeq" id="WP_208860313.1">
    <property type="nucleotide sequence ID" value="NZ_FOSK01000006.1"/>
</dbReference>
<dbReference type="PANTHER" id="PTHR39332">
    <property type="entry name" value="BLL4707 PROTEIN"/>
    <property type="match status" value="1"/>
</dbReference>
<reference evidence="1 2" key="1">
    <citation type="submission" date="2016-10" db="EMBL/GenBank/DDBJ databases">
        <authorList>
            <person name="Varghese N."/>
            <person name="Submissions S."/>
        </authorList>
    </citation>
    <scope>NUCLEOTIDE SEQUENCE [LARGE SCALE GENOMIC DNA]</scope>
    <source>
        <strain evidence="1 2">DSM 16392</strain>
    </source>
</reference>
<name>A0A1I4A6Z6_9HYPH</name>
<proteinExistence type="predicted"/>
<dbReference type="InterPro" id="IPR023393">
    <property type="entry name" value="START-like_dom_sf"/>
</dbReference>
<dbReference type="PANTHER" id="PTHR39332:SF7">
    <property type="entry name" value="SRPBCC FAMILY PROTEIN"/>
    <property type="match status" value="1"/>
</dbReference>
<accession>A0A1I4A6Z6</accession>